<dbReference type="InterPro" id="IPR008271">
    <property type="entry name" value="Ser/Thr_kinase_AS"/>
</dbReference>
<feature type="repeat" description="WD" evidence="3">
    <location>
        <begin position="541"/>
        <end position="581"/>
    </location>
</feature>
<dbReference type="PROSITE" id="PS50082">
    <property type="entry name" value="WD_REPEATS_2"/>
    <property type="match status" value="8"/>
</dbReference>
<feature type="domain" description="Protein kinase" evidence="4">
    <location>
        <begin position="42"/>
        <end position="312"/>
    </location>
</feature>
<dbReference type="InterPro" id="IPR000719">
    <property type="entry name" value="Prot_kinase_dom"/>
</dbReference>
<dbReference type="OrthoDB" id="10252171at2759"/>
<dbReference type="PRINTS" id="PR00320">
    <property type="entry name" value="GPROTEINBRPT"/>
</dbReference>
<dbReference type="Pfam" id="PF00400">
    <property type="entry name" value="WD40"/>
    <property type="match status" value="3"/>
</dbReference>
<dbReference type="PROSITE" id="PS00678">
    <property type="entry name" value="WD_REPEATS_1"/>
    <property type="match status" value="5"/>
</dbReference>
<dbReference type="Gene3D" id="1.10.510.10">
    <property type="entry name" value="Transferase(Phosphotransferase) domain 1"/>
    <property type="match status" value="1"/>
</dbReference>
<dbReference type="InterPro" id="IPR015943">
    <property type="entry name" value="WD40/YVTN_repeat-like_dom_sf"/>
</dbReference>
<evidence type="ECO:0000313" key="6">
    <source>
        <dbReference type="Proteomes" id="UP000606974"/>
    </source>
</evidence>
<dbReference type="GO" id="GO:0004672">
    <property type="term" value="F:protein kinase activity"/>
    <property type="evidence" value="ECO:0007669"/>
    <property type="project" value="InterPro"/>
</dbReference>
<dbReference type="PROSITE" id="PS50294">
    <property type="entry name" value="WD_REPEATS_REGION"/>
    <property type="match status" value="7"/>
</dbReference>
<dbReference type="Pfam" id="PF00069">
    <property type="entry name" value="Pkinase"/>
    <property type="match status" value="1"/>
</dbReference>
<feature type="repeat" description="WD" evidence="3">
    <location>
        <begin position="582"/>
        <end position="623"/>
    </location>
</feature>
<dbReference type="InterPro" id="IPR050349">
    <property type="entry name" value="WD_LIS1/nudF_dynein_reg"/>
</dbReference>
<accession>A0A8H7AMQ5</accession>
<dbReference type="InterPro" id="IPR019775">
    <property type="entry name" value="WD40_repeat_CS"/>
</dbReference>
<sequence length="746" mass="84561">MSRLPDLIRDSRLRTEFRDSLTIHSYLEIDEIGSRFSREEYWKTERFLGRGGFGQVQLERCITTGAKQDSLRVVKVMNKLLDSSGSLDVNRELEAIAKFSNDRYKRWFVKSFGWFEDLTSIFITMEYCCYGDLHHYLKRKRSVPAGEAQQLAYQLLEGLDQMHQNDFAHRDLKPGNILIKSIPPKEKWWIVLADFGISKRADESNGPTTAIKGTVTFMAPELLGYLDQRPKSIADFKAADMWALGEIIFQMLTGETTFQNPRELMTYCIGQREFPSHQLPVTADGREFITCLMMVLPQDRMTTTQCIQHCWMKSLHIEEEFVTLNLKQSSPLVSEISWNELASAQWSSLSESLSDLEHKFTQKTAQWKPARPLHPDSSSVRQTQIESISGSPSIQYYSSTTQDSLILADMVLVHTLKGHSDGVCAVVLSPGGKRMAFTSDETVRLWDTRSRGHLQTLKGHSDTVWALAFSPDSKRLASASKDKTVRLWDAKSGEHMQTLKGHSSSVWAVAFSPDGKRLASASWDQTVRVWDTRSGKHMQTLKRHWQHVWDIAFSPDGKWLACATDNTVRLWDARSGEYVQTLKGHSSSVWAVAFSPDSKRLASASSDYTVRLWDARSGEHVQTLKGHSDRVWAVAFSLDSKRLASASTDKTVRLWDARSGEHVQTLEGHLKRVQAVAFSQDSKRLASASDDKTVRLWDARSGEHVQTLEGHLKRVQAVAFSQDSKRLASVSGDMTVRLWEDVVEKC</sequence>
<evidence type="ECO:0000313" key="5">
    <source>
        <dbReference type="EMBL" id="KAF7511988.1"/>
    </source>
</evidence>
<dbReference type="SUPFAM" id="SSF50978">
    <property type="entry name" value="WD40 repeat-like"/>
    <property type="match status" value="1"/>
</dbReference>
<organism evidence="5 6">
    <name type="scientific">Endocarpon pusillum</name>
    <dbReference type="NCBI Taxonomy" id="364733"/>
    <lineage>
        <taxon>Eukaryota</taxon>
        <taxon>Fungi</taxon>
        <taxon>Dikarya</taxon>
        <taxon>Ascomycota</taxon>
        <taxon>Pezizomycotina</taxon>
        <taxon>Eurotiomycetes</taxon>
        <taxon>Chaetothyriomycetidae</taxon>
        <taxon>Verrucariales</taxon>
        <taxon>Verrucariaceae</taxon>
        <taxon>Endocarpon</taxon>
    </lineage>
</organism>
<keyword evidence="6" id="KW-1185">Reference proteome</keyword>
<dbReference type="PROSITE" id="PS00108">
    <property type="entry name" value="PROTEIN_KINASE_ST"/>
    <property type="match status" value="1"/>
</dbReference>
<reference evidence="5" key="1">
    <citation type="submission" date="2020-02" db="EMBL/GenBank/DDBJ databases">
        <authorList>
            <person name="Palmer J.M."/>
        </authorList>
    </citation>
    <scope>NUCLEOTIDE SEQUENCE</scope>
    <source>
        <strain evidence="5">EPUS1.4</strain>
        <tissue evidence="5">Thallus</tissue>
    </source>
</reference>
<dbReference type="InterPro" id="IPR001680">
    <property type="entry name" value="WD40_rpt"/>
</dbReference>
<dbReference type="InterPro" id="IPR055442">
    <property type="entry name" value="Beta-prop_EML-like_2nd"/>
</dbReference>
<comment type="caution">
    <text evidence="5">The sequence shown here is derived from an EMBL/GenBank/DDBJ whole genome shotgun (WGS) entry which is preliminary data.</text>
</comment>
<feature type="repeat" description="WD" evidence="3">
    <location>
        <begin position="624"/>
        <end position="665"/>
    </location>
</feature>
<evidence type="ECO:0000259" key="4">
    <source>
        <dbReference type="PROSITE" id="PS50011"/>
    </source>
</evidence>
<feature type="repeat" description="WD" evidence="3">
    <location>
        <begin position="708"/>
        <end position="740"/>
    </location>
</feature>
<keyword evidence="1 3" id="KW-0853">WD repeat</keyword>
<dbReference type="AlphaFoldDB" id="A0A8H7AMQ5"/>
<dbReference type="Proteomes" id="UP000606974">
    <property type="component" value="Unassembled WGS sequence"/>
</dbReference>
<feature type="repeat" description="WD" evidence="3">
    <location>
        <begin position="457"/>
        <end position="498"/>
    </location>
</feature>
<keyword evidence="2" id="KW-0677">Repeat</keyword>
<dbReference type="PROSITE" id="PS50011">
    <property type="entry name" value="PROTEIN_KINASE_DOM"/>
    <property type="match status" value="1"/>
</dbReference>
<dbReference type="InterPro" id="IPR011009">
    <property type="entry name" value="Kinase-like_dom_sf"/>
</dbReference>
<feature type="repeat" description="WD" evidence="3">
    <location>
        <begin position="499"/>
        <end position="540"/>
    </location>
</feature>
<dbReference type="InterPro" id="IPR036322">
    <property type="entry name" value="WD40_repeat_dom_sf"/>
</dbReference>
<gene>
    <name evidence="5" type="ORF">GJ744_002701</name>
</gene>
<dbReference type="InterPro" id="IPR020472">
    <property type="entry name" value="WD40_PAC1"/>
</dbReference>
<proteinExistence type="predicted"/>
<dbReference type="GO" id="GO:0005524">
    <property type="term" value="F:ATP binding"/>
    <property type="evidence" value="ECO:0007669"/>
    <property type="project" value="InterPro"/>
</dbReference>
<dbReference type="PANTHER" id="PTHR44129">
    <property type="entry name" value="WD REPEAT-CONTAINING PROTEIN POP1"/>
    <property type="match status" value="1"/>
</dbReference>
<feature type="repeat" description="WD" evidence="3">
    <location>
        <begin position="666"/>
        <end position="707"/>
    </location>
</feature>
<dbReference type="CDD" id="cd00200">
    <property type="entry name" value="WD40"/>
    <property type="match status" value="1"/>
</dbReference>
<evidence type="ECO:0000256" key="3">
    <source>
        <dbReference type="PROSITE-ProRule" id="PRU00221"/>
    </source>
</evidence>
<dbReference type="Pfam" id="PF23414">
    <property type="entry name" value="Beta-prop_EML_2"/>
    <property type="match status" value="1"/>
</dbReference>
<feature type="repeat" description="WD" evidence="3">
    <location>
        <begin position="416"/>
        <end position="456"/>
    </location>
</feature>
<dbReference type="Gene3D" id="2.130.10.10">
    <property type="entry name" value="YVTN repeat-like/Quinoprotein amine dehydrogenase"/>
    <property type="match status" value="4"/>
</dbReference>
<evidence type="ECO:0000256" key="2">
    <source>
        <dbReference type="ARBA" id="ARBA00022737"/>
    </source>
</evidence>
<name>A0A8H7AMQ5_9EURO</name>
<evidence type="ECO:0000256" key="1">
    <source>
        <dbReference type="ARBA" id="ARBA00022574"/>
    </source>
</evidence>
<protein>
    <recommendedName>
        <fullName evidence="4">Protein kinase domain-containing protein</fullName>
    </recommendedName>
</protein>
<dbReference type="SMART" id="SM00320">
    <property type="entry name" value="WD40"/>
    <property type="match status" value="8"/>
</dbReference>
<dbReference type="EMBL" id="JAACFV010000015">
    <property type="protein sequence ID" value="KAF7511988.1"/>
    <property type="molecule type" value="Genomic_DNA"/>
</dbReference>
<dbReference type="SUPFAM" id="SSF56112">
    <property type="entry name" value="Protein kinase-like (PK-like)"/>
    <property type="match status" value="1"/>
</dbReference>
<dbReference type="SMART" id="SM00220">
    <property type="entry name" value="S_TKc"/>
    <property type="match status" value="1"/>
</dbReference>